<comment type="caution">
    <text evidence="3">The sequence shown here is derived from an EMBL/GenBank/DDBJ whole genome shotgun (WGS) entry which is preliminary data.</text>
</comment>
<dbReference type="EMBL" id="QFRA01000060">
    <property type="protein sequence ID" value="PZR03158.1"/>
    <property type="molecule type" value="Genomic_DNA"/>
</dbReference>
<sequence>MGTTVIRKWRIMTNNSSTPGDNNKKGNGTPDDPFEPDAVYGADGRRADGGTSASNDDRSSAGYSRAGGFSSGYASAFGNNPGFSGLGSLMGESPIAGVASKGSGWLAAVGGLATVVGLVVAIWPHAGISVFAWAAGIFSILAGGALVWFGLTTKSIPVLPGIGAFFGILLVLAGIGALISPQSFGAVIVIAIGFMALAQGLTTFSTGRVISRMSGSSSYLTWSGILSIVLGVIFIIAPLTSLYSLTILMGIMLAAFGIMMIIAGVRGRRFFSSSRR</sequence>
<reference evidence="3 4" key="1">
    <citation type="submission" date="2017-08" db="EMBL/GenBank/DDBJ databases">
        <title>Infants hospitalized years apart are colonized by the same room-sourced microbial strains.</title>
        <authorList>
            <person name="Brooks B."/>
            <person name="Olm M.R."/>
            <person name="Firek B.A."/>
            <person name="Baker R."/>
            <person name="Thomas B.C."/>
            <person name="Morowitz M.J."/>
            <person name="Banfield J.F."/>
        </authorList>
    </citation>
    <scope>NUCLEOTIDE SEQUENCE [LARGE SCALE GENOMIC DNA]</scope>
    <source>
        <strain evidence="3">S2_003_000_R1_3</strain>
    </source>
</reference>
<keyword evidence="2" id="KW-0812">Transmembrane</keyword>
<dbReference type="GO" id="GO:0005886">
    <property type="term" value="C:plasma membrane"/>
    <property type="evidence" value="ECO:0007669"/>
    <property type="project" value="TreeGrafter"/>
</dbReference>
<evidence type="ECO:0000256" key="1">
    <source>
        <dbReference type="SAM" id="MobiDB-lite"/>
    </source>
</evidence>
<evidence type="ECO:0000313" key="3">
    <source>
        <dbReference type="EMBL" id="PZR03158.1"/>
    </source>
</evidence>
<keyword evidence="2" id="KW-0472">Membrane</keyword>
<name>A0A2W5U397_9CORY</name>
<dbReference type="InterPro" id="IPR052712">
    <property type="entry name" value="Acid_resist_chaperone_HdeD"/>
</dbReference>
<organism evidence="3 4">
    <name type="scientific">Corynebacterium kroppenstedtii</name>
    <dbReference type="NCBI Taxonomy" id="161879"/>
    <lineage>
        <taxon>Bacteria</taxon>
        <taxon>Bacillati</taxon>
        <taxon>Actinomycetota</taxon>
        <taxon>Actinomycetes</taxon>
        <taxon>Mycobacteriales</taxon>
        <taxon>Corynebacteriaceae</taxon>
        <taxon>Corynebacterium</taxon>
    </lineage>
</organism>
<proteinExistence type="predicted"/>
<evidence type="ECO:0000313" key="4">
    <source>
        <dbReference type="Proteomes" id="UP000249432"/>
    </source>
</evidence>
<gene>
    <name evidence="3" type="ORF">DI525_10925</name>
</gene>
<feature type="transmembrane region" description="Helical" evidence="2">
    <location>
        <begin position="130"/>
        <end position="151"/>
    </location>
</feature>
<evidence type="ECO:0008006" key="5">
    <source>
        <dbReference type="Google" id="ProtNLM"/>
    </source>
</evidence>
<dbReference type="Proteomes" id="UP000249432">
    <property type="component" value="Unassembled WGS sequence"/>
</dbReference>
<dbReference type="Pfam" id="PF03729">
    <property type="entry name" value="DUF308"/>
    <property type="match status" value="2"/>
</dbReference>
<evidence type="ECO:0000256" key="2">
    <source>
        <dbReference type="SAM" id="Phobius"/>
    </source>
</evidence>
<feature type="transmembrane region" description="Helical" evidence="2">
    <location>
        <begin position="219"/>
        <end position="237"/>
    </location>
</feature>
<feature type="compositionally biased region" description="Polar residues" evidence="1">
    <location>
        <begin position="12"/>
        <end position="21"/>
    </location>
</feature>
<keyword evidence="2" id="KW-1133">Transmembrane helix</keyword>
<feature type="transmembrane region" description="Helical" evidence="2">
    <location>
        <begin position="158"/>
        <end position="179"/>
    </location>
</feature>
<feature type="region of interest" description="Disordered" evidence="1">
    <location>
        <begin position="11"/>
        <end position="61"/>
    </location>
</feature>
<dbReference type="InterPro" id="IPR005325">
    <property type="entry name" value="DUF308_memb"/>
</dbReference>
<dbReference type="PANTHER" id="PTHR34989:SF1">
    <property type="entry name" value="PROTEIN HDED"/>
    <property type="match status" value="1"/>
</dbReference>
<feature type="transmembrane region" description="Helical" evidence="2">
    <location>
        <begin position="243"/>
        <end position="265"/>
    </location>
</feature>
<dbReference type="AlphaFoldDB" id="A0A2W5U397"/>
<protein>
    <recommendedName>
        <fullName evidence="5">DUF308 domain-containing protein</fullName>
    </recommendedName>
</protein>
<accession>A0A2W5U397</accession>
<feature type="transmembrane region" description="Helical" evidence="2">
    <location>
        <begin position="185"/>
        <end position="207"/>
    </location>
</feature>
<dbReference type="PANTHER" id="PTHR34989">
    <property type="entry name" value="PROTEIN HDED"/>
    <property type="match status" value="1"/>
</dbReference>
<feature type="transmembrane region" description="Helical" evidence="2">
    <location>
        <begin position="105"/>
        <end position="124"/>
    </location>
</feature>